<keyword evidence="1" id="KW-0472">Membrane</keyword>
<feature type="transmembrane region" description="Helical" evidence="1">
    <location>
        <begin position="149"/>
        <end position="170"/>
    </location>
</feature>
<evidence type="ECO:0000313" key="3">
    <source>
        <dbReference type="Proteomes" id="UP000295142"/>
    </source>
</evidence>
<proteinExistence type="predicted"/>
<sequence>MLRARLWYGPAAHGVGLDRVARYLRGPLGCRAETRVRQRHGKSFEQIVLSDPVPVVIEMDRRPEVSGEAADLVSRLPAKAPPGLADKLAACTARLDLYDGPGGARLAPATATARSVLVPLAFAMDAIVEEVDSGRLLFFPLPEPPRQPLLLAVLDAVLGGLGRLLALLALRR</sequence>
<organism evidence="2 3">
    <name type="scientific">Rhodovulum euryhalinum</name>
    <dbReference type="NCBI Taxonomy" id="35805"/>
    <lineage>
        <taxon>Bacteria</taxon>
        <taxon>Pseudomonadati</taxon>
        <taxon>Pseudomonadota</taxon>
        <taxon>Alphaproteobacteria</taxon>
        <taxon>Rhodobacterales</taxon>
        <taxon>Paracoccaceae</taxon>
        <taxon>Rhodovulum</taxon>
    </lineage>
</organism>
<name>A0A4R2KE16_9RHOB</name>
<accession>A0A4R2KE16</accession>
<keyword evidence="1" id="KW-1133">Transmembrane helix</keyword>
<dbReference type="AlphaFoldDB" id="A0A4R2KE16"/>
<keyword evidence="1" id="KW-0812">Transmembrane</keyword>
<keyword evidence="3" id="KW-1185">Reference proteome</keyword>
<gene>
    <name evidence="2" type="ORF">EV655_109129</name>
</gene>
<reference evidence="2 3" key="1">
    <citation type="submission" date="2019-03" db="EMBL/GenBank/DDBJ databases">
        <title>Genomic Encyclopedia of Type Strains, Phase IV (KMG-IV): sequencing the most valuable type-strain genomes for metagenomic binning, comparative biology and taxonomic classification.</title>
        <authorList>
            <person name="Goeker M."/>
        </authorList>
    </citation>
    <scope>NUCLEOTIDE SEQUENCE [LARGE SCALE GENOMIC DNA]</scope>
    <source>
        <strain evidence="2 3">DSM 4868</strain>
    </source>
</reference>
<dbReference type="EMBL" id="SLWW01000009">
    <property type="protein sequence ID" value="TCO70582.1"/>
    <property type="molecule type" value="Genomic_DNA"/>
</dbReference>
<comment type="caution">
    <text evidence="2">The sequence shown here is derived from an EMBL/GenBank/DDBJ whole genome shotgun (WGS) entry which is preliminary data.</text>
</comment>
<evidence type="ECO:0000256" key="1">
    <source>
        <dbReference type="SAM" id="Phobius"/>
    </source>
</evidence>
<protein>
    <submittedName>
        <fullName evidence="2">Uncharacterized protein</fullName>
    </submittedName>
</protein>
<dbReference type="Proteomes" id="UP000295142">
    <property type="component" value="Unassembled WGS sequence"/>
</dbReference>
<evidence type="ECO:0000313" key="2">
    <source>
        <dbReference type="EMBL" id="TCO70582.1"/>
    </source>
</evidence>